<evidence type="ECO:0000313" key="2">
    <source>
        <dbReference type="EMBL" id="UDL14659.1"/>
    </source>
</evidence>
<accession>A0AA95B9R3</accession>
<organism evidence="2 3">
    <name type="scientific">Arthrobacter phage KeAlii</name>
    <dbReference type="NCBI Taxonomy" id="2885973"/>
    <lineage>
        <taxon>Viruses</taxon>
        <taxon>Duplodnaviria</taxon>
        <taxon>Heunggongvirae</taxon>
        <taxon>Uroviricota</taxon>
        <taxon>Caudoviricetes</taxon>
        <taxon>Casidaviridae</taxon>
        <taxon>Manhattanvirus</taxon>
        <taxon>Manhattanvirus kealii</taxon>
    </lineage>
</organism>
<proteinExistence type="predicted"/>
<dbReference type="GeneID" id="77954561"/>
<protein>
    <submittedName>
        <fullName evidence="2">Uncharacterized protein</fullName>
    </submittedName>
</protein>
<dbReference type="RefSeq" id="YP_010678170.1">
    <property type="nucleotide sequence ID" value="NC_071031.1"/>
</dbReference>
<name>A0AA95B9R3_9CAUD</name>
<dbReference type="EMBL" id="OK040777">
    <property type="protein sequence ID" value="UDL14659.1"/>
    <property type="molecule type" value="Genomic_DNA"/>
</dbReference>
<sequence>MTDPDAPLPKADLGDAFKALAEAVREAYAPLFNLFRAPNSADYYALLSPPPAPKRKPLIHNGRKPRK</sequence>
<evidence type="ECO:0000313" key="3">
    <source>
        <dbReference type="Proteomes" id="UP000827862"/>
    </source>
</evidence>
<feature type="compositionally biased region" description="Basic residues" evidence="1">
    <location>
        <begin position="53"/>
        <end position="67"/>
    </location>
</feature>
<keyword evidence="3" id="KW-1185">Reference proteome</keyword>
<evidence type="ECO:0000256" key="1">
    <source>
        <dbReference type="SAM" id="MobiDB-lite"/>
    </source>
</evidence>
<feature type="region of interest" description="Disordered" evidence="1">
    <location>
        <begin position="48"/>
        <end position="67"/>
    </location>
</feature>
<dbReference type="KEGG" id="vg:77954561"/>
<gene>
    <name evidence="2" type="primary">53</name>
    <name evidence="2" type="ORF">SEA_KEALII_53</name>
</gene>
<reference evidence="2" key="1">
    <citation type="submission" date="2024-06" db="EMBL/GenBank/DDBJ databases">
        <authorList>
            <person name="Valenzuela N."/>
            <person name="Pablo J."/>
            <person name="Strother B."/>
            <person name="Cravalho Y."/>
            <person name="Barto Z."/>
            <person name="Kane C."/>
            <person name="Chong R.A."/>
            <person name="Kawasaki K."/>
            <person name="Cruz S."/>
            <person name="Porter M.L."/>
            <person name="Pearce R."/>
            <person name="Hohenstein G."/>
            <person name="Li K."/>
            <person name="Kaniho J."/>
            <person name="Sadones M."/>
            <person name="Hamlin F."/>
            <person name="Daniels M."/>
            <person name="McKee K."/>
            <person name="Furlong K.P."/>
            <person name="Rudner A.D."/>
            <person name="Beyer A.R."/>
            <person name="Edgington N.P."/>
            <person name="Freise A.C."/>
            <person name="Garcia Costas A.M."/>
            <person name="Gibb B.P."/>
            <person name="Klyczek K.K."/>
            <person name="Swerdlow S.J."/>
            <person name="Garlena R.A."/>
            <person name="Russell D.A."/>
            <person name="Jacobs-Sera D."/>
            <person name="Hatfull G.F."/>
        </authorList>
    </citation>
    <scope>NUCLEOTIDE SEQUENCE</scope>
</reference>
<dbReference type="Proteomes" id="UP000827862">
    <property type="component" value="Segment"/>
</dbReference>